<organism evidence="1 2">
    <name type="scientific">Gymnopilus junonius</name>
    <name type="common">Spectacular rustgill mushroom</name>
    <name type="synonym">Gymnopilus spectabilis subsp. junonius</name>
    <dbReference type="NCBI Taxonomy" id="109634"/>
    <lineage>
        <taxon>Eukaryota</taxon>
        <taxon>Fungi</taxon>
        <taxon>Dikarya</taxon>
        <taxon>Basidiomycota</taxon>
        <taxon>Agaricomycotina</taxon>
        <taxon>Agaricomycetes</taxon>
        <taxon>Agaricomycetidae</taxon>
        <taxon>Agaricales</taxon>
        <taxon>Agaricineae</taxon>
        <taxon>Hymenogastraceae</taxon>
        <taxon>Gymnopilus</taxon>
    </lineage>
</organism>
<comment type="caution">
    <text evidence="1">The sequence shown here is derived from an EMBL/GenBank/DDBJ whole genome shotgun (WGS) entry which is preliminary data.</text>
</comment>
<protein>
    <submittedName>
        <fullName evidence="1">Uncharacterized protein</fullName>
    </submittedName>
</protein>
<dbReference type="EMBL" id="JADNYJ010000012">
    <property type="protein sequence ID" value="KAF8908201.1"/>
    <property type="molecule type" value="Genomic_DNA"/>
</dbReference>
<name>A0A9P5NX56_GYMJU</name>
<gene>
    <name evidence="1" type="ORF">CPB84DRAFT_210871</name>
</gene>
<evidence type="ECO:0000313" key="1">
    <source>
        <dbReference type="EMBL" id="KAF8908201.1"/>
    </source>
</evidence>
<reference evidence="1" key="1">
    <citation type="submission" date="2020-11" db="EMBL/GenBank/DDBJ databases">
        <authorList>
            <consortium name="DOE Joint Genome Institute"/>
            <person name="Ahrendt S."/>
            <person name="Riley R."/>
            <person name="Andreopoulos W."/>
            <person name="LaButti K."/>
            <person name="Pangilinan J."/>
            <person name="Ruiz-duenas F.J."/>
            <person name="Barrasa J.M."/>
            <person name="Sanchez-Garcia M."/>
            <person name="Camarero S."/>
            <person name="Miyauchi S."/>
            <person name="Serrano A."/>
            <person name="Linde D."/>
            <person name="Babiker R."/>
            <person name="Drula E."/>
            <person name="Ayuso-Fernandez I."/>
            <person name="Pacheco R."/>
            <person name="Padilla G."/>
            <person name="Ferreira P."/>
            <person name="Barriuso J."/>
            <person name="Kellner H."/>
            <person name="Castanera R."/>
            <person name="Alfaro M."/>
            <person name="Ramirez L."/>
            <person name="Pisabarro A.G."/>
            <person name="Kuo A."/>
            <person name="Tritt A."/>
            <person name="Lipzen A."/>
            <person name="He G."/>
            <person name="Yan M."/>
            <person name="Ng V."/>
            <person name="Cullen D."/>
            <person name="Martin F."/>
            <person name="Rosso M.-N."/>
            <person name="Henrissat B."/>
            <person name="Hibbett D."/>
            <person name="Martinez A.T."/>
            <person name="Grigoriev I.V."/>
        </authorList>
    </citation>
    <scope>NUCLEOTIDE SEQUENCE</scope>
    <source>
        <strain evidence="1">AH 44721</strain>
    </source>
</reference>
<dbReference type="Proteomes" id="UP000724874">
    <property type="component" value="Unassembled WGS sequence"/>
</dbReference>
<sequence length="156" mass="17203">MTVKPTGHRVYTKISINLGARMLVRKLPNLPSINFIHIPRLNKLHLHCFCILLQLLPSGTVANVDDFPYFSSHSTPCSLGCTTISYSGFRPCSPVLTSISSIATLRFSVRCAAAAGWSLSNGHAILEMNKSIFLHLMYGKETYIGMPPASDFKTLF</sequence>
<dbReference type="AlphaFoldDB" id="A0A9P5NX56"/>
<evidence type="ECO:0000313" key="2">
    <source>
        <dbReference type="Proteomes" id="UP000724874"/>
    </source>
</evidence>
<accession>A0A9P5NX56</accession>
<proteinExistence type="predicted"/>
<keyword evidence="2" id="KW-1185">Reference proteome</keyword>